<feature type="region of interest" description="Disordered" evidence="5">
    <location>
        <begin position="167"/>
        <end position="205"/>
    </location>
</feature>
<feature type="domain" description="RPAP1/MINIYO-like TPR repeats" evidence="8">
    <location>
        <begin position="1396"/>
        <end position="1525"/>
    </location>
</feature>
<evidence type="ECO:0000256" key="3">
    <source>
        <dbReference type="ARBA" id="ARBA00023163"/>
    </source>
</evidence>
<evidence type="ECO:0000256" key="1">
    <source>
        <dbReference type="ARBA" id="ARBA00004123"/>
    </source>
</evidence>
<protein>
    <recommendedName>
        <fullName evidence="11">Transcriptional elongation regulator MINIYO</fullName>
    </recommendedName>
</protein>
<proteinExistence type="inferred from homology"/>
<reference evidence="9 10" key="2">
    <citation type="submission" date="2020-07" db="EMBL/GenBank/DDBJ databases">
        <title>Genome assembly of wild tea tree DASZ reveals pedigree and selection history of tea varieties.</title>
        <authorList>
            <person name="Zhang W."/>
        </authorList>
    </citation>
    <scope>NUCLEOTIDE SEQUENCE [LARGE SCALE GENOMIC DNA]</scope>
    <source>
        <strain evidence="10">cv. G240</strain>
        <tissue evidence="9">Leaf</tissue>
    </source>
</reference>
<feature type="region of interest" description="Disordered" evidence="5">
    <location>
        <begin position="237"/>
        <end position="278"/>
    </location>
</feature>
<feature type="domain" description="RPAP1 C-terminal" evidence="6">
    <location>
        <begin position="408"/>
        <end position="490"/>
    </location>
</feature>
<accession>A0A7J7HG14</accession>
<reference evidence="10" key="1">
    <citation type="journal article" date="2020" name="Nat. Commun.">
        <title>Genome assembly of wild tea tree DASZ reveals pedigree and selection history of tea varieties.</title>
        <authorList>
            <person name="Zhang W."/>
            <person name="Zhang Y."/>
            <person name="Qiu H."/>
            <person name="Guo Y."/>
            <person name="Wan H."/>
            <person name="Zhang X."/>
            <person name="Scossa F."/>
            <person name="Alseekh S."/>
            <person name="Zhang Q."/>
            <person name="Wang P."/>
            <person name="Xu L."/>
            <person name="Schmidt M.H."/>
            <person name="Jia X."/>
            <person name="Li D."/>
            <person name="Zhu A."/>
            <person name="Guo F."/>
            <person name="Chen W."/>
            <person name="Ni D."/>
            <person name="Usadel B."/>
            <person name="Fernie A.R."/>
            <person name="Wen W."/>
        </authorList>
    </citation>
    <scope>NUCLEOTIDE SEQUENCE [LARGE SCALE GENOMIC DNA]</scope>
    <source>
        <strain evidence="10">cv. G240</strain>
    </source>
</reference>
<feature type="compositionally biased region" description="Gly residues" evidence="5">
    <location>
        <begin position="1"/>
        <end position="13"/>
    </location>
</feature>
<dbReference type="PANTHER" id="PTHR47605:SF2">
    <property type="entry name" value="TRANSCRIPTIONAL ELONGATION REGULATOR MINIYO"/>
    <property type="match status" value="1"/>
</dbReference>
<keyword evidence="3" id="KW-0804">Transcription</keyword>
<evidence type="ECO:0000313" key="10">
    <source>
        <dbReference type="Proteomes" id="UP000593564"/>
    </source>
</evidence>
<feature type="compositionally biased region" description="Basic and acidic residues" evidence="5">
    <location>
        <begin position="241"/>
        <end position="254"/>
    </location>
</feature>
<feature type="compositionally biased region" description="Acidic residues" evidence="5">
    <location>
        <begin position="98"/>
        <end position="117"/>
    </location>
</feature>
<dbReference type="InterPro" id="IPR057989">
    <property type="entry name" value="TPR_RPAP1/MINIYO-like"/>
</dbReference>
<dbReference type="Pfam" id="PF08620">
    <property type="entry name" value="RPAP1_C"/>
    <property type="match status" value="1"/>
</dbReference>
<dbReference type="InterPro" id="IPR013929">
    <property type="entry name" value="RPAP1_C"/>
</dbReference>
<evidence type="ECO:0000259" key="6">
    <source>
        <dbReference type="Pfam" id="PF08620"/>
    </source>
</evidence>
<feature type="compositionally biased region" description="Pro residues" evidence="5">
    <location>
        <begin position="55"/>
        <end position="68"/>
    </location>
</feature>
<dbReference type="PANTHER" id="PTHR47605">
    <property type="entry name" value="TRANSCRIPTIONAL ELONGATION REGULATOR MINIYO"/>
    <property type="match status" value="1"/>
</dbReference>
<evidence type="ECO:0000259" key="7">
    <source>
        <dbReference type="Pfam" id="PF08621"/>
    </source>
</evidence>
<dbReference type="InterPro" id="IPR016024">
    <property type="entry name" value="ARM-type_fold"/>
</dbReference>
<keyword evidence="4" id="KW-0539">Nucleus</keyword>
<gene>
    <name evidence="9" type="ORF">HYC85_009499</name>
</gene>
<feature type="compositionally biased region" description="Gly residues" evidence="5">
    <location>
        <begin position="88"/>
        <end position="97"/>
    </location>
</feature>
<feature type="compositionally biased region" description="Low complexity" evidence="5">
    <location>
        <begin position="256"/>
        <end position="266"/>
    </location>
</feature>
<evidence type="ECO:0000256" key="4">
    <source>
        <dbReference type="ARBA" id="ARBA00023242"/>
    </source>
</evidence>
<keyword evidence="10" id="KW-1185">Reference proteome</keyword>
<feature type="domain" description="RPAP1 N-terminal" evidence="7">
    <location>
        <begin position="281"/>
        <end position="324"/>
    </location>
</feature>
<comment type="similarity">
    <text evidence="2">Belongs to the RPAP1 family.</text>
</comment>
<dbReference type="Pfam" id="PF25766">
    <property type="entry name" value="TPR_RPAP1"/>
    <property type="match status" value="1"/>
</dbReference>
<comment type="subcellular location">
    <subcellularLocation>
        <location evidence="1">Nucleus</location>
    </subcellularLocation>
</comment>
<organism evidence="9 10">
    <name type="scientific">Camellia sinensis</name>
    <name type="common">Tea plant</name>
    <name type="synonym">Thea sinensis</name>
    <dbReference type="NCBI Taxonomy" id="4442"/>
    <lineage>
        <taxon>Eukaryota</taxon>
        <taxon>Viridiplantae</taxon>
        <taxon>Streptophyta</taxon>
        <taxon>Embryophyta</taxon>
        <taxon>Tracheophyta</taxon>
        <taxon>Spermatophyta</taxon>
        <taxon>Magnoliopsida</taxon>
        <taxon>eudicotyledons</taxon>
        <taxon>Gunneridae</taxon>
        <taxon>Pentapetalae</taxon>
        <taxon>asterids</taxon>
        <taxon>Ericales</taxon>
        <taxon>Theaceae</taxon>
        <taxon>Camellia</taxon>
    </lineage>
</organism>
<dbReference type="EMBL" id="JACBKZ010000004">
    <property type="protein sequence ID" value="KAF5951555.1"/>
    <property type="molecule type" value="Genomic_DNA"/>
</dbReference>
<evidence type="ECO:0000256" key="2">
    <source>
        <dbReference type="ARBA" id="ARBA00009953"/>
    </source>
</evidence>
<dbReference type="SUPFAM" id="SSF48371">
    <property type="entry name" value="ARM repeat"/>
    <property type="match status" value="1"/>
</dbReference>
<feature type="region of interest" description="Disordered" evidence="5">
    <location>
        <begin position="1"/>
        <end position="135"/>
    </location>
</feature>
<dbReference type="InterPro" id="IPR013930">
    <property type="entry name" value="RPAP1_N"/>
</dbReference>
<evidence type="ECO:0000259" key="8">
    <source>
        <dbReference type="Pfam" id="PF25766"/>
    </source>
</evidence>
<dbReference type="Pfam" id="PF08621">
    <property type="entry name" value="RPAP1_N"/>
    <property type="match status" value="1"/>
</dbReference>
<evidence type="ECO:0008006" key="11">
    <source>
        <dbReference type="Google" id="ProtNLM"/>
    </source>
</evidence>
<evidence type="ECO:0000256" key="5">
    <source>
        <dbReference type="SAM" id="MobiDB-lite"/>
    </source>
</evidence>
<comment type="caution">
    <text evidence="9">The sequence shown here is derived from an EMBL/GenBank/DDBJ whole genome shotgun (WGS) entry which is preliminary data.</text>
</comment>
<name>A0A7J7HG14_CAMSI</name>
<dbReference type="Proteomes" id="UP000593564">
    <property type="component" value="Unassembled WGS sequence"/>
</dbReference>
<sequence length="1567" mass="174245">MEKAIRGGGGGGKTPAKPSRQKIFGASSLQMSEDDASHLVGSIVEKGISEKPQNRPIPPTSAPRPTVLPFPVARHRSHGPHWAPMGSGNSGGGGGGGGDDEDDEDEENDAEDEDLTEFDPIVVSANPVQRKEKKSLDLSRWRELMANDNPYVAQKNNNNRYLVLESKKQKKTNELTENSDQVSSRVGAMNGGLPQKMSPDKDANSEDVTMKAMDPELLEEVSQNVIAETRGKVMEPGSLEVSKRQRRVDTEKQKVSTSHKTSSHTSINMENEEESTSLESQIDAENRAQLQRMSADEIAEAQAEILEKMNPAVIEALRKRGQHKLKKERVSSLDMAAKGEVGNLQDEKKLIKDAKCSPLSERDISRDVTTAASIDTRSGLSYNAMQNSSSSSGSLWDAWSETVEAVRELRFSLDGNVVENNFAEVPKTGNLSTQSGYSSNNVSERDFLRTEGDPAAAGYTVKEAVALTRSVVPGQRSLALHLLASVLDKALHNICQNQFGLNVKNTGANNFIDWAAVWAYALGPEPELALSLRMSLDDNHNSVVLACAKVIQCILSCDINENYFDISEKIAAYSKDTFTAPVFRSRPDIDVGFLQGGFWKYNAKPSNILPFGEHIVNDNNEEGEHTIQDDMVVAGQDFVAGLVRMGILPRICYLLETDPSAALEECIISILIAIARHSPTCANAIMNSERLVQTVVDRFTTKEPMEVNPSKIKSITLLKVLARSDKKHCIDFMKNGIFRNATWHLYQYAFPLDQWLKLGRENCKLSSALIVEQLRFWKVCIQYGYCLSYFSDFFPALCMWLSVPTFEELVKSNVLSEFVAITKEAFLVLGVLSRKLPNFYSHNQTSEVAAEDMETWCWVHVGPMVDLAIKWTALRSNLYISKIFEWKNGNKGNSLIQYSTMSSLLWAISAALHMLSGVLDRVIPEDAISLPGGHLPWLPEFVPKIGLEIIENGFLSFSMTNATEYGFDPVQGSSFVEYLCHLRHQGEHETSMASVCCLHGLVKVVVSVDKLIQLAKSEILTPSSQDLITSRAGLILSGGIVKSSILEFRSVITIFMKLISSEWQLMQSIEIFGRGGPAPGVGLGWGSVGGGFWSKNVLLAQTDVGLLIPLLEIFQNVSATDLHTGEEMTFTTQRINSAFGVCLIVGPGYGFIMDKALDTLLQVPVLKYFDFCIHHFISLNKGLKPFVWNYKEEDYQLFSKILASHFRNRWLTVKKKKQKAVDGSRGVGEKMSKKGGNLDTIHEDLDTSSMTSQDLCTSLSVEWAHQRLPLPMHWFLSPVSTINGSKQANLPSTSNIINPVEDLIDIIEVAKGGLFFLLGIEAMSSFVSTEIQSPIWSVPITWKLHSLSVILLVGMGVLEEEKSRDVYETLQEVYGKLLDESWSSKSKEFLAETGENYSVEFLRFQSEIHESYSTFMETLVEQFAAISYGDEIYGRQVAIYLHRCVESCVRLAAWNALSNARVLELLPPLENCFAKAEGYLEPVEDNEKILEAYVKSWVSGALDRAATRGTVAFTLVLHHLTCFMFGYCNDDKLTLRNKLAKSLLRDYSRKQQHEIIALFEKKKLRLL</sequence>
<feature type="compositionally biased region" description="Polar residues" evidence="5">
    <location>
        <begin position="175"/>
        <end position="184"/>
    </location>
</feature>
<dbReference type="InterPro" id="IPR055326">
    <property type="entry name" value="MINIYO"/>
</dbReference>
<evidence type="ECO:0000313" key="9">
    <source>
        <dbReference type="EMBL" id="KAF5951555.1"/>
    </source>
</evidence>